<dbReference type="Gene3D" id="1.10.10.60">
    <property type="entry name" value="Homeodomain-like"/>
    <property type="match status" value="1"/>
</dbReference>
<keyword evidence="2" id="KW-0238">DNA-binding</keyword>
<evidence type="ECO:0000256" key="3">
    <source>
        <dbReference type="ARBA" id="ARBA00023163"/>
    </source>
</evidence>
<organism evidence="5 6">
    <name type="scientific">Serpens gallinarum</name>
    <dbReference type="NCBI Taxonomy" id="2763075"/>
    <lineage>
        <taxon>Bacteria</taxon>
        <taxon>Pseudomonadati</taxon>
        <taxon>Pseudomonadota</taxon>
        <taxon>Gammaproteobacteria</taxon>
        <taxon>Pseudomonadales</taxon>
        <taxon>Pseudomonadaceae</taxon>
        <taxon>Pseudomonas</taxon>
    </lineage>
</organism>
<dbReference type="InterPro" id="IPR018060">
    <property type="entry name" value="HTH_AraC"/>
</dbReference>
<dbReference type="PROSITE" id="PS01124">
    <property type="entry name" value="HTH_ARAC_FAMILY_2"/>
    <property type="match status" value="1"/>
</dbReference>
<evidence type="ECO:0000313" key="5">
    <source>
        <dbReference type="EMBL" id="MBD7978306.1"/>
    </source>
</evidence>
<keyword evidence="6" id="KW-1185">Reference proteome</keyword>
<dbReference type="Pfam" id="PF12625">
    <property type="entry name" value="Arabinose_bd"/>
    <property type="match status" value="1"/>
</dbReference>
<keyword evidence="3" id="KW-0804">Transcription</keyword>
<name>A0ABR8TR98_9PSED</name>
<evidence type="ECO:0000256" key="1">
    <source>
        <dbReference type="ARBA" id="ARBA00023015"/>
    </source>
</evidence>
<protein>
    <submittedName>
        <fullName evidence="5">AraC family transcriptional regulator</fullName>
    </submittedName>
</protein>
<gene>
    <name evidence="5" type="ORF">H9642_14065</name>
</gene>
<dbReference type="SMART" id="SM00342">
    <property type="entry name" value="HTH_ARAC"/>
    <property type="match status" value="1"/>
</dbReference>
<dbReference type="EMBL" id="JACSQG010000008">
    <property type="protein sequence ID" value="MBD7978306.1"/>
    <property type="molecule type" value="Genomic_DNA"/>
</dbReference>
<dbReference type="Pfam" id="PF12833">
    <property type="entry name" value="HTH_18"/>
    <property type="match status" value="1"/>
</dbReference>
<sequence>MHERSELSVTPRYSQAILQMAERLNIVLPAHFGGRLKNLQRVPIGWQDELWDAFCEASDDPLIGLRLGLEIQVGHLDSLGMLLVTCDTLGDALNELVEYAPVISDGGEFQVQHEAGLVLIDYHPNFQVRQAERVEAALGSIVNLTRWATGGRFRPSAIWLSHPPLDDPSRYEALVGCPVHFSADGCRLSFSADQLTLSQIQANSALRDHLRQLADQVLAEVGRLSLVGEVERLVRAYPRRGKENIAAQLQISGRHMHRRLAEEGLSFKSLRDSVLQSMACHMLNSDQRLAQIAEQLGFSDENAFTRAFRRWQGVTPARYRDRQRAHLLRGE</sequence>
<accession>A0ABR8TR98</accession>
<dbReference type="SUPFAM" id="SSF46689">
    <property type="entry name" value="Homeodomain-like"/>
    <property type="match status" value="1"/>
</dbReference>
<reference evidence="5 6" key="1">
    <citation type="submission" date="2020-08" db="EMBL/GenBank/DDBJ databases">
        <title>A Genomic Blueprint of the Chicken Gut Microbiome.</title>
        <authorList>
            <person name="Gilroy R."/>
            <person name="Ravi A."/>
            <person name="Getino M."/>
            <person name="Pursley I."/>
            <person name="Horton D.L."/>
            <person name="Alikhan N.-F."/>
            <person name="Baker D."/>
            <person name="Gharbi K."/>
            <person name="Hall N."/>
            <person name="Watson M."/>
            <person name="Adriaenssens E.M."/>
            <person name="Foster-Nyarko E."/>
            <person name="Jarju S."/>
            <person name="Secka A."/>
            <person name="Antonio M."/>
            <person name="Oren A."/>
            <person name="Chaudhuri R."/>
            <person name="La Ragione R.M."/>
            <person name="Hildebrand F."/>
            <person name="Pallen M.J."/>
        </authorList>
    </citation>
    <scope>NUCLEOTIDE SEQUENCE [LARGE SCALE GENOMIC DNA]</scope>
    <source>
        <strain evidence="5 6">Sa2CUA2</strain>
    </source>
</reference>
<feature type="domain" description="HTH araC/xylS-type" evidence="4">
    <location>
        <begin position="243"/>
        <end position="322"/>
    </location>
</feature>
<dbReference type="Proteomes" id="UP000611945">
    <property type="component" value="Unassembled WGS sequence"/>
</dbReference>
<evidence type="ECO:0000259" key="4">
    <source>
        <dbReference type="PROSITE" id="PS01124"/>
    </source>
</evidence>
<dbReference type="RefSeq" id="WP_251837089.1">
    <property type="nucleotide sequence ID" value="NZ_JACSQG010000008.1"/>
</dbReference>
<proteinExistence type="predicted"/>
<comment type="caution">
    <text evidence="5">The sequence shown here is derived from an EMBL/GenBank/DDBJ whole genome shotgun (WGS) entry which is preliminary data.</text>
</comment>
<dbReference type="PRINTS" id="PR00032">
    <property type="entry name" value="HTHARAC"/>
</dbReference>
<dbReference type="InterPro" id="IPR032687">
    <property type="entry name" value="AraC-type_N"/>
</dbReference>
<evidence type="ECO:0000313" key="6">
    <source>
        <dbReference type="Proteomes" id="UP000611945"/>
    </source>
</evidence>
<dbReference type="InterPro" id="IPR009057">
    <property type="entry name" value="Homeodomain-like_sf"/>
</dbReference>
<keyword evidence="1" id="KW-0805">Transcription regulation</keyword>
<evidence type="ECO:0000256" key="2">
    <source>
        <dbReference type="ARBA" id="ARBA00023125"/>
    </source>
</evidence>
<dbReference type="PANTHER" id="PTHR47894:SF1">
    <property type="entry name" value="HTH-TYPE TRANSCRIPTIONAL REGULATOR VQSM"/>
    <property type="match status" value="1"/>
</dbReference>
<dbReference type="InterPro" id="IPR020449">
    <property type="entry name" value="Tscrpt_reg_AraC-type_HTH"/>
</dbReference>
<dbReference type="PANTHER" id="PTHR47894">
    <property type="entry name" value="HTH-TYPE TRANSCRIPTIONAL REGULATOR GADX"/>
    <property type="match status" value="1"/>
</dbReference>